<dbReference type="Proteomes" id="UP001597510">
    <property type="component" value="Unassembled WGS sequence"/>
</dbReference>
<evidence type="ECO:0000313" key="2">
    <source>
        <dbReference type="Proteomes" id="UP001597510"/>
    </source>
</evidence>
<organism evidence="1 2">
    <name type="scientific">Emticicia soli</name>
    <dbReference type="NCBI Taxonomy" id="2027878"/>
    <lineage>
        <taxon>Bacteria</taxon>
        <taxon>Pseudomonadati</taxon>
        <taxon>Bacteroidota</taxon>
        <taxon>Cytophagia</taxon>
        <taxon>Cytophagales</taxon>
        <taxon>Leadbetterellaceae</taxon>
        <taxon>Emticicia</taxon>
    </lineage>
</organism>
<comment type="caution">
    <text evidence="1">The sequence shown here is derived from an EMBL/GenBank/DDBJ whole genome shotgun (WGS) entry which is preliminary data.</text>
</comment>
<dbReference type="EMBL" id="JBHULC010000004">
    <property type="protein sequence ID" value="MFD2519890.1"/>
    <property type="molecule type" value="Genomic_DNA"/>
</dbReference>
<accession>A0ABW5J5P2</accession>
<reference evidence="2" key="1">
    <citation type="journal article" date="2019" name="Int. J. Syst. Evol. Microbiol.">
        <title>The Global Catalogue of Microorganisms (GCM) 10K type strain sequencing project: providing services to taxonomists for standard genome sequencing and annotation.</title>
        <authorList>
            <consortium name="The Broad Institute Genomics Platform"/>
            <consortium name="The Broad Institute Genome Sequencing Center for Infectious Disease"/>
            <person name="Wu L."/>
            <person name="Ma J."/>
        </authorList>
    </citation>
    <scope>NUCLEOTIDE SEQUENCE [LARGE SCALE GENOMIC DNA]</scope>
    <source>
        <strain evidence="2">KCTC 52344</strain>
    </source>
</reference>
<dbReference type="RefSeq" id="WP_340235298.1">
    <property type="nucleotide sequence ID" value="NZ_JBBEWC010000004.1"/>
</dbReference>
<proteinExistence type="predicted"/>
<sequence length="231" mass="25998">MNKKQILLSGLFLFLFGVPLLRANNALRRLPATVIDDCLLSYQGKLNQLLPIDIIKKYYTSSLATAKLTYRPSAIGKFDYDSYTYSWPSDRKVKGTSYPQSNEIGLKWLKVIDFYSKKETPLATFNHLYRNPTEAEKEKAFQEAEKGLNKKGVAEKDVKNTVDIAKSLAATTKYLRIQGVGDAAAWEYSSNYLIVLAGKVTFRVIVNVSENPEENIALAQKLALEVLKKCT</sequence>
<name>A0ABW5J5P2_9BACT</name>
<evidence type="ECO:0000313" key="1">
    <source>
        <dbReference type="EMBL" id="MFD2519890.1"/>
    </source>
</evidence>
<keyword evidence="2" id="KW-1185">Reference proteome</keyword>
<gene>
    <name evidence="1" type="ORF">ACFSR2_03280</name>
</gene>
<protein>
    <submittedName>
        <fullName evidence="1">Uncharacterized protein</fullName>
    </submittedName>
</protein>